<comment type="similarity">
    <text evidence="1">Belongs to the glycosyl hydrolase 2 family.</text>
</comment>
<feature type="domain" description="Glycosyl hydrolases family 2 sugar binding" evidence="5">
    <location>
        <begin position="52"/>
        <end position="229"/>
    </location>
</feature>
<dbReference type="Pfam" id="PF02837">
    <property type="entry name" value="Glyco_hydro_2_N"/>
    <property type="match status" value="1"/>
</dbReference>
<name>A0AA37NN59_9BACT</name>
<dbReference type="PANTHER" id="PTHR42732">
    <property type="entry name" value="BETA-GALACTOSIDASE"/>
    <property type="match status" value="1"/>
</dbReference>
<dbReference type="Pfam" id="PF02836">
    <property type="entry name" value="Glyco_hydro_2_C"/>
    <property type="match status" value="1"/>
</dbReference>
<evidence type="ECO:0000313" key="7">
    <source>
        <dbReference type="Proteomes" id="UP001055105"/>
    </source>
</evidence>
<dbReference type="Proteomes" id="UP001055105">
    <property type="component" value="Unassembled WGS sequence"/>
</dbReference>
<dbReference type="Gene3D" id="2.60.40.10">
    <property type="entry name" value="Immunoglobulins"/>
    <property type="match status" value="1"/>
</dbReference>
<keyword evidence="2" id="KW-0378">Hydrolase</keyword>
<accession>A0AA37NN59</accession>
<evidence type="ECO:0000256" key="2">
    <source>
        <dbReference type="ARBA" id="ARBA00022801"/>
    </source>
</evidence>
<evidence type="ECO:0000259" key="5">
    <source>
        <dbReference type="Pfam" id="PF02837"/>
    </source>
</evidence>
<dbReference type="InterPro" id="IPR017853">
    <property type="entry name" value="GH"/>
</dbReference>
<dbReference type="InterPro" id="IPR036156">
    <property type="entry name" value="Beta-gal/glucu_dom_sf"/>
</dbReference>
<dbReference type="Gene3D" id="3.20.20.80">
    <property type="entry name" value="Glycosidases"/>
    <property type="match status" value="1"/>
</dbReference>
<evidence type="ECO:0000256" key="3">
    <source>
        <dbReference type="ARBA" id="ARBA00023295"/>
    </source>
</evidence>
<sequence length="1113" mass="124802">MTKKLLPLLLLLGGLYGTENSAQSQTRFDRPFAPQEGFVATPERPCRDEICLNGRWKFMPVKTEGMTPEQLKTQTYPTTPVWDAVECKVPSPWNVNGFSRGGGGDFVAYPSYPEAWEHVQAAWLQKKVQIPAGWDRHRIILHFEAVAGYARVFTNGNLVCENFDLFLPFSADITDYARPGQEIEVTVWVARASLFDEPGKYGKRPYIGGSFWGNHIAGIWQDVFLLSYPEVYIADTYIDPDVAGDRLSAELTILNTTGKPQRVALSADVRRWHNDADTSALSFPVPAWHLDDAPALDYPVQHVTLAPGENKVTLQGVPGGRLEKWSPANPALYGMTVSMQGRKGIADRDYTRFGWRQFRLKGTRFYLNDEVIELKGDSWHFMGIPQMTRRYAYSWYRMLRDANANAVRLHAQVFPRFYLDMADEMGICVLDETAMWSSDGGPKVDAEAFWQACRDHVRGMVLRDRNHPSVFGWSVCNEMLAVTKHVVHAPEPIVERNIAEINEWVRITRECDHTRNWISGDGETQTDTDLPTVIGHYCNMPLMLEWKSKSKPWGVGEMGMCYAGTPAHVSVVNGDRAFESQEGRMEGLAGEAFETISMQRGLDACYASISNLAWYGVQPLEIGLDDITRPVEAEDGIWFGPYREGVPGVQPERLGPYTTTFNPGYDPRLPLYRPWALFEGVKAAFSDTYAALPNKWAVRKHTGISEPVPAARDVVWISADPESKAERQFEELSVAFRPLDTRRNQLILLDGIRPAEDPALVERLRAALGAGSTLLVWNISPAALPLVEKLGSHAVTLTPRNAASYIIRGRHSLLNGQDLSTLYFNERTKEPVSSFVMTSGDAYATLLDPCNTDWSKWNYQEENIKTGQVLRSERESKPLGSVLLRGEAGRGELLLSAIDPFVLGNKGSALIHEMLHNLGARFNGRPRHIPAALDRNGTVVHALLSGTYAGGSMDEVMARDYLEGTPAADLRPGAVTSGRYWGAMDSNEEGFWNFETMNLKGEQKDCAVYLSFWLFSPRSLVNLLLEPNMPRLDLEFAVDDKLAVYVNSNLLDNAIKRQDNPALPQRIEGIPLEKGWNHVLLKVGQLWGGWNGRFRFTATDPAYMRQLESVIMQ</sequence>
<dbReference type="GO" id="GO:0005975">
    <property type="term" value="P:carbohydrate metabolic process"/>
    <property type="evidence" value="ECO:0007669"/>
    <property type="project" value="InterPro"/>
</dbReference>
<reference evidence="6" key="1">
    <citation type="submission" date="2022-01" db="EMBL/GenBank/DDBJ databases">
        <title>Novel bile acid biosynthetic pathways are enriched in the microbiome of centenarians.</title>
        <authorList>
            <person name="Sato Y."/>
            <person name="Atarashi K."/>
            <person name="Plichta R.D."/>
            <person name="Arai Y."/>
            <person name="Sasajima S."/>
            <person name="Kearney M.S."/>
            <person name="Suda W."/>
            <person name="Takeshita K."/>
            <person name="Sasaki T."/>
            <person name="Okamoto S."/>
            <person name="Skelly N.A."/>
            <person name="Okamura Y."/>
            <person name="Vlamakis H."/>
            <person name="Li Y."/>
            <person name="Tanoue T."/>
            <person name="Takei H."/>
            <person name="Nittono H."/>
            <person name="Narushima S."/>
            <person name="Irie J."/>
            <person name="Itoh H."/>
            <person name="Moriya K."/>
            <person name="Sugiura Y."/>
            <person name="Suematsu M."/>
            <person name="Moritoki N."/>
            <person name="Shibata S."/>
            <person name="Littman R.D."/>
            <person name="Fischbach A.M."/>
            <person name="Uwamino Y."/>
            <person name="Inoue T."/>
            <person name="Honda A."/>
            <person name="Hattori M."/>
            <person name="Murai T."/>
            <person name="Xavier J.R."/>
            <person name="Hirose N."/>
            <person name="Honda K."/>
        </authorList>
    </citation>
    <scope>NUCLEOTIDE SEQUENCE</scope>
    <source>
        <strain evidence="6">CE91-St16</strain>
    </source>
</reference>
<keyword evidence="3" id="KW-0326">Glycosidase</keyword>
<gene>
    <name evidence="6" type="ORF">CE91St16_15170</name>
</gene>
<protein>
    <submittedName>
        <fullName evidence="6">Beta-galactosidase</fullName>
    </submittedName>
</protein>
<organism evidence="6 7">
    <name type="scientific">Alistipes finegoldii</name>
    <dbReference type="NCBI Taxonomy" id="214856"/>
    <lineage>
        <taxon>Bacteria</taxon>
        <taxon>Pseudomonadati</taxon>
        <taxon>Bacteroidota</taxon>
        <taxon>Bacteroidia</taxon>
        <taxon>Bacteroidales</taxon>
        <taxon>Rikenellaceae</taxon>
        <taxon>Alistipes</taxon>
    </lineage>
</organism>
<dbReference type="AlphaFoldDB" id="A0AA37NN59"/>
<dbReference type="SUPFAM" id="SSF51445">
    <property type="entry name" value="(Trans)glycosidases"/>
    <property type="match status" value="1"/>
</dbReference>
<proteinExistence type="inferred from homology"/>
<evidence type="ECO:0000256" key="1">
    <source>
        <dbReference type="ARBA" id="ARBA00007401"/>
    </source>
</evidence>
<dbReference type="Gene3D" id="2.60.120.260">
    <property type="entry name" value="Galactose-binding domain-like"/>
    <property type="match status" value="1"/>
</dbReference>
<dbReference type="InterPro" id="IPR013783">
    <property type="entry name" value="Ig-like_fold"/>
</dbReference>
<dbReference type="EMBL" id="BQOL01000001">
    <property type="protein sequence ID" value="GKI18609.1"/>
    <property type="molecule type" value="Genomic_DNA"/>
</dbReference>
<dbReference type="SUPFAM" id="SSF49785">
    <property type="entry name" value="Galactose-binding domain-like"/>
    <property type="match status" value="1"/>
</dbReference>
<dbReference type="InterPro" id="IPR006103">
    <property type="entry name" value="Glyco_hydro_2_cat"/>
</dbReference>
<comment type="caution">
    <text evidence="6">The sequence shown here is derived from an EMBL/GenBank/DDBJ whole genome shotgun (WGS) entry which is preliminary data.</text>
</comment>
<evidence type="ECO:0000313" key="6">
    <source>
        <dbReference type="EMBL" id="GKI18609.1"/>
    </source>
</evidence>
<dbReference type="InterPro" id="IPR006104">
    <property type="entry name" value="Glyco_hydro_2_N"/>
</dbReference>
<dbReference type="SUPFAM" id="SSF49303">
    <property type="entry name" value="beta-Galactosidase/glucuronidase domain"/>
    <property type="match status" value="1"/>
</dbReference>
<dbReference type="InterPro" id="IPR008979">
    <property type="entry name" value="Galactose-bd-like_sf"/>
</dbReference>
<dbReference type="GO" id="GO:0004553">
    <property type="term" value="F:hydrolase activity, hydrolyzing O-glycosyl compounds"/>
    <property type="evidence" value="ECO:0007669"/>
    <property type="project" value="InterPro"/>
</dbReference>
<evidence type="ECO:0000259" key="4">
    <source>
        <dbReference type="Pfam" id="PF02836"/>
    </source>
</evidence>
<dbReference type="RefSeq" id="WP_244076344.1">
    <property type="nucleotide sequence ID" value="NZ_AP025581.1"/>
</dbReference>
<dbReference type="InterPro" id="IPR051913">
    <property type="entry name" value="GH2_Domain-Containing"/>
</dbReference>
<feature type="domain" description="Glycoside hydrolase family 2 catalytic" evidence="4">
    <location>
        <begin position="396"/>
        <end position="549"/>
    </location>
</feature>
<dbReference type="PANTHER" id="PTHR42732:SF1">
    <property type="entry name" value="BETA-MANNOSIDASE"/>
    <property type="match status" value="1"/>
</dbReference>